<evidence type="ECO:0000256" key="4">
    <source>
        <dbReference type="ARBA" id="ARBA00022692"/>
    </source>
</evidence>
<protein>
    <submittedName>
        <fullName evidence="7">Glycosyltransferase</fullName>
    </submittedName>
</protein>
<accession>A0A939JS63</accession>
<dbReference type="PANTHER" id="PTHR43867:SF2">
    <property type="entry name" value="CELLULOSE SYNTHASE CATALYTIC SUBUNIT A [UDP-FORMING]"/>
    <property type="match status" value="1"/>
</dbReference>
<dbReference type="Pfam" id="PF13641">
    <property type="entry name" value="Glyco_tranf_2_3"/>
    <property type="match status" value="1"/>
</dbReference>
<evidence type="ECO:0000256" key="3">
    <source>
        <dbReference type="ARBA" id="ARBA00022679"/>
    </source>
</evidence>
<evidence type="ECO:0000313" key="8">
    <source>
        <dbReference type="Proteomes" id="UP000664781"/>
    </source>
</evidence>
<dbReference type="GO" id="GO:0016020">
    <property type="term" value="C:membrane"/>
    <property type="evidence" value="ECO:0007669"/>
    <property type="project" value="UniProtKB-SubCell"/>
</dbReference>
<reference evidence="7" key="1">
    <citation type="submission" date="2021-03" db="EMBL/GenBank/DDBJ databases">
        <title>Streptomyces strains.</title>
        <authorList>
            <person name="Lund M.B."/>
            <person name="Toerring T."/>
        </authorList>
    </citation>
    <scope>NUCLEOTIDE SEQUENCE</scope>
    <source>
        <strain evidence="7">JCM 4242</strain>
    </source>
</reference>
<organism evidence="7 8">
    <name type="scientific">Streptomyces triculaminicus</name>
    <dbReference type="NCBI Taxonomy" id="2816232"/>
    <lineage>
        <taxon>Bacteria</taxon>
        <taxon>Bacillati</taxon>
        <taxon>Actinomycetota</taxon>
        <taxon>Actinomycetes</taxon>
        <taxon>Kitasatosporales</taxon>
        <taxon>Streptomycetaceae</taxon>
        <taxon>Streptomyces</taxon>
    </lineage>
</organism>
<keyword evidence="6" id="KW-0472">Membrane</keyword>
<evidence type="ECO:0000313" key="7">
    <source>
        <dbReference type="EMBL" id="MBO0657313.1"/>
    </source>
</evidence>
<dbReference type="PANTHER" id="PTHR43867">
    <property type="entry name" value="CELLULOSE SYNTHASE CATALYTIC SUBUNIT A [UDP-FORMING]"/>
    <property type="match status" value="1"/>
</dbReference>
<dbReference type="SUPFAM" id="SSF53448">
    <property type="entry name" value="Nucleotide-diphospho-sugar transferases"/>
    <property type="match status" value="1"/>
</dbReference>
<sequence>MSPSRTRPTTAHLAQRAALAAVLGYTAVGARNIVRSARWKGRARADFTARPAGSAPGAAYVYLLVPALREQNVIEDTLAHLRRLDYPADRFEIVVAVDDKETDEPTTARVVEEYAKHHPDGAPITVVAHTGPGQRRSLQLNVALDHVLERVAERPPQERVLVGVYDADSRPERQVLAYLDDHLLRRPEAMAFQQTVTYLDNHEELAGRGLVHANAVYQSLWNYVFEIPRLLASRDRLTTGRTLRFPPYCMGHGEFFDLRALRLIGGFPSTGPCDGIQIGFALSRAGIAVHPVPFDDACQSPTSPATIVRQHTFWYSGLLQFFHWYTPRRLSRDTALPLLCHTAHSTKWLVRPVVFTLAAAGAHRAYGRRGPLALTGLVYAYYELGAAALRRTSAPETGAAARRVRGRIPLAVAFKSLGAANAVGRMLLGRSTFNKVER</sequence>
<name>A0A939JS63_9ACTN</name>
<gene>
    <name evidence="7" type="ORF">J1792_32760</name>
</gene>
<evidence type="ECO:0000256" key="5">
    <source>
        <dbReference type="ARBA" id="ARBA00022989"/>
    </source>
</evidence>
<keyword evidence="3" id="KW-0808">Transferase</keyword>
<proteinExistence type="predicted"/>
<dbReference type="GO" id="GO:0016757">
    <property type="term" value="F:glycosyltransferase activity"/>
    <property type="evidence" value="ECO:0007669"/>
    <property type="project" value="UniProtKB-KW"/>
</dbReference>
<keyword evidence="8" id="KW-1185">Reference proteome</keyword>
<comment type="subcellular location">
    <subcellularLocation>
        <location evidence="1">Membrane</location>
        <topology evidence="1">Multi-pass membrane protein</topology>
    </subcellularLocation>
</comment>
<dbReference type="Gene3D" id="3.90.550.10">
    <property type="entry name" value="Spore Coat Polysaccharide Biosynthesis Protein SpsA, Chain A"/>
    <property type="match status" value="1"/>
</dbReference>
<keyword evidence="2" id="KW-0328">Glycosyltransferase</keyword>
<dbReference type="EMBL" id="JAFMOF010000008">
    <property type="protein sequence ID" value="MBO0657313.1"/>
    <property type="molecule type" value="Genomic_DNA"/>
</dbReference>
<dbReference type="InterPro" id="IPR050321">
    <property type="entry name" value="Glycosyltr_2/OpgH_subfam"/>
</dbReference>
<evidence type="ECO:0000256" key="1">
    <source>
        <dbReference type="ARBA" id="ARBA00004141"/>
    </source>
</evidence>
<keyword evidence="4" id="KW-0812">Transmembrane</keyword>
<dbReference type="AlphaFoldDB" id="A0A939JS63"/>
<keyword evidence="5" id="KW-1133">Transmembrane helix</keyword>
<evidence type="ECO:0000256" key="2">
    <source>
        <dbReference type="ARBA" id="ARBA00022676"/>
    </source>
</evidence>
<dbReference type="Proteomes" id="UP000664781">
    <property type="component" value="Unassembled WGS sequence"/>
</dbReference>
<dbReference type="RefSeq" id="WP_179198733.1">
    <property type="nucleotide sequence ID" value="NZ_JAFMOF010000008.1"/>
</dbReference>
<comment type="caution">
    <text evidence="7">The sequence shown here is derived from an EMBL/GenBank/DDBJ whole genome shotgun (WGS) entry which is preliminary data.</text>
</comment>
<evidence type="ECO:0000256" key="6">
    <source>
        <dbReference type="ARBA" id="ARBA00023136"/>
    </source>
</evidence>
<dbReference type="InterPro" id="IPR029044">
    <property type="entry name" value="Nucleotide-diphossugar_trans"/>
</dbReference>